<dbReference type="InterPro" id="IPR021560">
    <property type="entry name" value="DUF3021"/>
</dbReference>
<organism evidence="2 3">
    <name type="scientific">Paenibacillus profundus</name>
    <dbReference type="NCBI Taxonomy" id="1173085"/>
    <lineage>
        <taxon>Bacteria</taxon>
        <taxon>Bacillati</taxon>
        <taxon>Bacillota</taxon>
        <taxon>Bacilli</taxon>
        <taxon>Bacillales</taxon>
        <taxon>Paenibacillaceae</taxon>
        <taxon>Paenibacillus</taxon>
    </lineage>
</organism>
<reference evidence="2 3" key="1">
    <citation type="submission" date="2021-11" db="EMBL/GenBank/DDBJ databases">
        <title>Draft genome sequence of Paenibacillus profundus YoMME, a new Gram-positive bacteria with exoelectrogenic properties.</title>
        <authorList>
            <person name="Hubenova Y."/>
            <person name="Hubenova E."/>
            <person name="Manasiev Y."/>
            <person name="Peykov S."/>
            <person name="Mitov M."/>
        </authorList>
    </citation>
    <scope>NUCLEOTIDE SEQUENCE [LARGE SCALE GENOMIC DNA]</scope>
    <source>
        <strain evidence="2 3">YoMME</strain>
    </source>
</reference>
<keyword evidence="1" id="KW-0472">Membrane</keyword>
<dbReference type="Pfam" id="PF11457">
    <property type="entry name" value="DUF3021"/>
    <property type="match status" value="1"/>
</dbReference>
<evidence type="ECO:0000256" key="1">
    <source>
        <dbReference type="SAM" id="Phobius"/>
    </source>
</evidence>
<dbReference type="Proteomes" id="UP001199916">
    <property type="component" value="Unassembled WGS sequence"/>
</dbReference>
<evidence type="ECO:0000313" key="3">
    <source>
        <dbReference type="Proteomes" id="UP001199916"/>
    </source>
</evidence>
<name>A0ABS8YJX7_9BACL</name>
<feature type="transmembrane region" description="Helical" evidence="1">
    <location>
        <begin position="37"/>
        <end position="62"/>
    </location>
</feature>
<proteinExistence type="predicted"/>
<evidence type="ECO:0000313" key="2">
    <source>
        <dbReference type="EMBL" id="MCE5171857.1"/>
    </source>
</evidence>
<keyword evidence="3" id="KW-1185">Reference proteome</keyword>
<protein>
    <submittedName>
        <fullName evidence="2">DUF3021 domain-containing protein</fullName>
    </submittedName>
</protein>
<comment type="caution">
    <text evidence="2">The sequence shown here is derived from an EMBL/GenBank/DDBJ whole genome shotgun (WGS) entry which is preliminary data.</text>
</comment>
<gene>
    <name evidence="2" type="ORF">LQV63_21490</name>
</gene>
<sequence length="81" mass="9537">MKYTNNRSISWRNLQGDVRLDIEIKIDMFAGIAAGWYALNIVSIVGFIFIYMIIYIVVWLIMQAVWRNQINKINEKLNAKN</sequence>
<keyword evidence="1" id="KW-0812">Transmembrane</keyword>
<accession>A0ABS8YJX7</accession>
<keyword evidence="1" id="KW-1133">Transmembrane helix</keyword>
<dbReference type="EMBL" id="JAJNBZ010000021">
    <property type="protein sequence ID" value="MCE5171857.1"/>
    <property type="molecule type" value="Genomic_DNA"/>
</dbReference>